<gene>
    <name evidence="4" type="ORF">SI7747_11014487</name>
</gene>
<evidence type="ECO:0000256" key="2">
    <source>
        <dbReference type="SAM" id="MobiDB-lite"/>
    </source>
</evidence>
<feature type="domain" description="Remorin C-terminal" evidence="3">
    <location>
        <begin position="299"/>
        <end position="344"/>
    </location>
</feature>
<dbReference type="AlphaFoldDB" id="A0A7I8JEX7"/>
<comment type="similarity">
    <text evidence="1">Belongs to the remorin family.</text>
</comment>
<accession>A0A7I8JEX7</accession>
<reference evidence="4 5" key="1">
    <citation type="submission" date="2019-12" db="EMBL/GenBank/DDBJ databases">
        <authorList>
            <person name="Scholz U."/>
            <person name="Mascher M."/>
            <person name="Fiebig A."/>
        </authorList>
    </citation>
    <scope>NUCLEOTIDE SEQUENCE</scope>
</reference>
<evidence type="ECO:0000313" key="4">
    <source>
        <dbReference type="EMBL" id="CAA2628846.1"/>
    </source>
</evidence>
<dbReference type="PANTHER" id="PTHR31471:SF49">
    <property type="entry name" value="REMORIN FAMILY PROTEIN"/>
    <property type="match status" value="1"/>
</dbReference>
<sequence length="397" mass="43028">MEYKRIHGVQTGVISPSKLRMKLLGVHSHWRNDGGTPSSTATGGMTAGPPEPPSKLEELEHSKGILPGRSLPEEGGGGGGSGNGYDSGHESGGAATGFEFHGGERPLVVGPFQRPIPSKWNDAEKWIIGRQPAHPNLIKKTLMQQRYGGGQPLAGNLGKVAPEGVDPLVADSKRVDLTPGVKSVSMRDMGTEMTPWRARSHRGLGPRMGHRHRVAAPSAHSLRPPGGARAPVVAPPIEVCSEKVLDARDDGRRAELSEKEPGKMNIAAWASKGDVDNEGGGRAPCEGAHQAQLKRVDFESRAAVWEEAEKTKHTARFKREEAKIQVWESHEKAKIEAEMREVEALRDQAAVREKLATAEARRERQVAATCCQAEHIRRTGQPPPPPGCRRLCCLWFS</sequence>
<feature type="compositionally biased region" description="Basic and acidic residues" evidence="2">
    <location>
        <begin position="54"/>
        <end position="63"/>
    </location>
</feature>
<dbReference type="Proteomes" id="UP001189122">
    <property type="component" value="Unassembled WGS sequence"/>
</dbReference>
<organism evidence="4">
    <name type="scientific">Spirodela intermedia</name>
    <name type="common">Intermediate duckweed</name>
    <dbReference type="NCBI Taxonomy" id="51605"/>
    <lineage>
        <taxon>Eukaryota</taxon>
        <taxon>Viridiplantae</taxon>
        <taxon>Streptophyta</taxon>
        <taxon>Embryophyta</taxon>
        <taxon>Tracheophyta</taxon>
        <taxon>Spermatophyta</taxon>
        <taxon>Magnoliopsida</taxon>
        <taxon>Liliopsida</taxon>
        <taxon>Araceae</taxon>
        <taxon>Lemnoideae</taxon>
        <taxon>Spirodela</taxon>
    </lineage>
</organism>
<keyword evidence="5" id="KW-1185">Reference proteome</keyword>
<dbReference type="Pfam" id="PF03763">
    <property type="entry name" value="Remorin_C"/>
    <property type="match status" value="1"/>
</dbReference>
<proteinExistence type="inferred from homology"/>
<dbReference type="InterPro" id="IPR005516">
    <property type="entry name" value="Remorin_C"/>
</dbReference>
<protein>
    <recommendedName>
        <fullName evidence="3">Remorin C-terminal domain-containing protein</fullName>
    </recommendedName>
</protein>
<name>A0A7I8JEX7_SPIIN</name>
<feature type="compositionally biased region" description="Gly residues" evidence="2">
    <location>
        <begin position="74"/>
        <end position="95"/>
    </location>
</feature>
<dbReference type="EMBL" id="LR743598">
    <property type="protein sequence ID" value="CAA2628846.1"/>
    <property type="molecule type" value="Genomic_DNA"/>
</dbReference>
<evidence type="ECO:0000256" key="1">
    <source>
        <dbReference type="ARBA" id="ARBA00005711"/>
    </source>
</evidence>
<feature type="region of interest" description="Disordered" evidence="2">
    <location>
        <begin position="28"/>
        <end position="102"/>
    </location>
</feature>
<evidence type="ECO:0000259" key="3">
    <source>
        <dbReference type="Pfam" id="PF03763"/>
    </source>
</evidence>
<evidence type="ECO:0000313" key="5">
    <source>
        <dbReference type="Proteomes" id="UP001189122"/>
    </source>
</evidence>
<dbReference type="EMBL" id="CACRZD030000011">
    <property type="protein sequence ID" value="CAA6668093.1"/>
    <property type="molecule type" value="Genomic_DNA"/>
</dbReference>
<dbReference type="PANTHER" id="PTHR31471">
    <property type="entry name" value="OS02G0116800 PROTEIN"/>
    <property type="match status" value="1"/>
</dbReference>